<dbReference type="EMBL" id="SIXI01000005">
    <property type="protein sequence ID" value="TBO29427.1"/>
    <property type="molecule type" value="Genomic_DNA"/>
</dbReference>
<dbReference type="RefSeq" id="WP_130968722.1">
    <property type="nucleotide sequence ID" value="NZ_SIXI01000005.1"/>
</dbReference>
<evidence type="ECO:0000313" key="2">
    <source>
        <dbReference type="EMBL" id="TBO29427.1"/>
    </source>
</evidence>
<sequence length="195" mass="21025">MSASRAPGRALWGVLALVLAAAAWLGQTPDDELLAPRDTRPDRLTPASMVSSQADTAPPAEATASGPRDALASPAWWQAQHTEWTRRATTTSERPLDMPHAAWGPWAPEVPAPLARAPEQTAPQAPAFPHAWVGRVVDDMPRAVIAGPQRTWVLRAGEVLDGQWRLDALGERQLSFTYLPLQQTVLVSARSPATP</sequence>
<feature type="compositionally biased region" description="Polar residues" evidence="1">
    <location>
        <begin position="79"/>
        <end position="93"/>
    </location>
</feature>
<keyword evidence="3" id="KW-1185">Reference proteome</keyword>
<name>A0A4Q9H0M5_9BURK</name>
<proteinExistence type="predicted"/>
<feature type="compositionally biased region" description="Basic and acidic residues" evidence="1">
    <location>
        <begin position="34"/>
        <end position="43"/>
    </location>
</feature>
<organism evidence="2 3">
    <name type="scientific">Aquabacterium lacunae</name>
    <dbReference type="NCBI Taxonomy" id="2528630"/>
    <lineage>
        <taxon>Bacteria</taxon>
        <taxon>Pseudomonadati</taxon>
        <taxon>Pseudomonadota</taxon>
        <taxon>Betaproteobacteria</taxon>
        <taxon>Burkholderiales</taxon>
        <taxon>Aquabacterium</taxon>
    </lineage>
</organism>
<accession>A0A4Q9H0M5</accession>
<dbReference type="AlphaFoldDB" id="A0A4Q9H0M5"/>
<dbReference type="OrthoDB" id="9182900at2"/>
<reference evidence="2 3" key="1">
    <citation type="submission" date="2019-02" db="EMBL/GenBank/DDBJ databases">
        <title>Aquabacterium sp. strain KMB7.</title>
        <authorList>
            <person name="Chen W.-M."/>
        </authorList>
    </citation>
    <scope>NUCLEOTIDE SEQUENCE [LARGE SCALE GENOMIC DNA]</scope>
    <source>
        <strain evidence="2 3">KMB7</strain>
    </source>
</reference>
<comment type="caution">
    <text evidence="2">The sequence shown here is derived from an EMBL/GenBank/DDBJ whole genome shotgun (WGS) entry which is preliminary data.</text>
</comment>
<evidence type="ECO:0000256" key="1">
    <source>
        <dbReference type="SAM" id="MobiDB-lite"/>
    </source>
</evidence>
<protein>
    <submittedName>
        <fullName evidence="2">Uncharacterized protein</fullName>
    </submittedName>
</protein>
<evidence type="ECO:0000313" key="3">
    <source>
        <dbReference type="Proteomes" id="UP000292120"/>
    </source>
</evidence>
<dbReference type="Proteomes" id="UP000292120">
    <property type="component" value="Unassembled WGS sequence"/>
</dbReference>
<gene>
    <name evidence="2" type="ORF">EYS42_13585</name>
</gene>
<feature type="region of interest" description="Disordered" evidence="1">
    <location>
        <begin position="31"/>
        <end position="93"/>
    </location>
</feature>